<dbReference type="AlphaFoldDB" id="A0A0M8PG22"/>
<dbReference type="GO" id="GO:0031624">
    <property type="term" value="F:ubiquitin conjugating enzyme binding"/>
    <property type="evidence" value="ECO:0007669"/>
    <property type="project" value="TreeGrafter"/>
</dbReference>
<dbReference type="PANTHER" id="PTHR31531:SF2">
    <property type="entry name" value="E3 UBIQUITIN-PROTEIN LIGASE E3D"/>
    <property type="match status" value="1"/>
</dbReference>
<dbReference type="GO" id="GO:0030332">
    <property type="term" value="F:cyclin binding"/>
    <property type="evidence" value="ECO:0007669"/>
    <property type="project" value="TreeGrafter"/>
</dbReference>
<evidence type="ECO:0000313" key="1">
    <source>
        <dbReference type="EMBL" id="KOS47411.1"/>
    </source>
</evidence>
<dbReference type="GO" id="GO:0061630">
    <property type="term" value="F:ubiquitin protein ligase activity"/>
    <property type="evidence" value="ECO:0007669"/>
    <property type="project" value="TreeGrafter"/>
</dbReference>
<dbReference type="GO" id="GO:0000209">
    <property type="term" value="P:protein polyubiquitination"/>
    <property type="evidence" value="ECO:0007669"/>
    <property type="project" value="TreeGrafter"/>
</dbReference>
<dbReference type="GO" id="GO:0005634">
    <property type="term" value="C:nucleus"/>
    <property type="evidence" value="ECO:0007669"/>
    <property type="project" value="TreeGrafter"/>
</dbReference>
<dbReference type="PANTHER" id="PTHR31531">
    <property type="entry name" value="E3 UBIQUITIN-PROTEIN LIGASE E3D FAMILY MEMBER"/>
    <property type="match status" value="1"/>
</dbReference>
<keyword evidence="2" id="KW-1185">Reference proteome</keyword>
<organism evidence="1 2">
    <name type="scientific">Penicillium nordicum</name>
    <dbReference type="NCBI Taxonomy" id="229535"/>
    <lineage>
        <taxon>Eukaryota</taxon>
        <taxon>Fungi</taxon>
        <taxon>Dikarya</taxon>
        <taxon>Ascomycota</taxon>
        <taxon>Pezizomycotina</taxon>
        <taxon>Eurotiomycetes</taxon>
        <taxon>Eurotiomycetidae</taxon>
        <taxon>Eurotiales</taxon>
        <taxon>Aspergillaceae</taxon>
        <taxon>Penicillium</taxon>
    </lineage>
</organism>
<dbReference type="GO" id="GO:0043161">
    <property type="term" value="P:proteasome-mediated ubiquitin-dependent protein catabolic process"/>
    <property type="evidence" value="ECO:0007669"/>
    <property type="project" value="TreeGrafter"/>
</dbReference>
<dbReference type="GO" id="GO:0006513">
    <property type="term" value="P:protein monoubiquitination"/>
    <property type="evidence" value="ECO:0007669"/>
    <property type="project" value="TreeGrafter"/>
</dbReference>
<protein>
    <submittedName>
        <fullName evidence="1">Uncharacterized protein</fullName>
    </submittedName>
</protein>
<sequence>MEDPIAKGWRLLKANVSLNTSSLSHEADLEKWEVHPTETIVAAQLLELIERESARRFVVHCGQKSGLVLWVFNPDMRYSNSSPGRSIMAQQAMKIFYQKSPDVDELLHPEIGNPSPLSVEELELPSMIFEAMSQALTGSNEMLPLSARRFNEWNVGLLSCFRRQKA</sequence>
<dbReference type="InterPro" id="IPR019193">
    <property type="entry name" value="UBQ-conj_enz_E2-bd_prot"/>
</dbReference>
<dbReference type="OrthoDB" id="386949at2759"/>
<name>A0A0M8PG22_9EURO</name>
<dbReference type="Pfam" id="PF09814">
    <property type="entry name" value="HECT_2"/>
    <property type="match status" value="1"/>
</dbReference>
<dbReference type="GO" id="GO:0000151">
    <property type="term" value="C:ubiquitin ligase complex"/>
    <property type="evidence" value="ECO:0007669"/>
    <property type="project" value="TreeGrafter"/>
</dbReference>
<proteinExistence type="predicted"/>
<dbReference type="Proteomes" id="UP000037696">
    <property type="component" value="Unassembled WGS sequence"/>
</dbReference>
<reference evidence="1 2" key="1">
    <citation type="submission" date="2015-08" db="EMBL/GenBank/DDBJ databases">
        <title>Genome sequencing of Penicillium nordicum.</title>
        <authorList>
            <person name="Nguyen H.D."/>
            <person name="Seifert K.A."/>
        </authorList>
    </citation>
    <scope>NUCLEOTIDE SEQUENCE [LARGE SCALE GENOMIC DNA]</scope>
    <source>
        <strain evidence="1 2">DAOMC 185683</strain>
    </source>
</reference>
<evidence type="ECO:0000313" key="2">
    <source>
        <dbReference type="Proteomes" id="UP000037696"/>
    </source>
</evidence>
<dbReference type="GO" id="GO:0005829">
    <property type="term" value="C:cytosol"/>
    <property type="evidence" value="ECO:0007669"/>
    <property type="project" value="TreeGrafter"/>
</dbReference>
<comment type="caution">
    <text evidence="1">The sequence shown here is derived from an EMBL/GenBank/DDBJ whole genome shotgun (WGS) entry which is preliminary data.</text>
</comment>
<dbReference type="GO" id="GO:0051865">
    <property type="term" value="P:protein autoubiquitination"/>
    <property type="evidence" value="ECO:0007669"/>
    <property type="project" value="TreeGrafter"/>
</dbReference>
<dbReference type="STRING" id="229535.A0A0M8PG22"/>
<accession>A0A0M8PG22</accession>
<gene>
    <name evidence="1" type="ORF">ACN38_g1594</name>
</gene>
<dbReference type="EMBL" id="LHQQ01000016">
    <property type="protein sequence ID" value="KOS47411.1"/>
    <property type="molecule type" value="Genomic_DNA"/>
</dbReference>